<dbReference type="KEGG" id="nneo:PQG83_06370"/>
<evidence type="ECO:0000313" key="2">
    <source>
        <dbReference type="EMBL" id="WNM63375.1"/>
    </source>
</evidence>
<keyword evidence="3" id="KW-1185">Reference proteome</keyword>
<dbReference type="RefSeq" id="WP_312747935.1">
    <property type="nucleotide sequence ID" value="NZ_CP116968.1"/>
</dbReference>
<name>A0AA96JXL6_9BACT</name>
<organism evidence="2 3">
    <name type="scientific">Candidatus Nitrospira neomarina</name>
    <dbReference type="NCBI Taxonomy" id="3020899"/>
    <lineage>
        <taxon>Bacteria</taxon>
        <taxon>Pseudomonadati</taxon>
        <taxon>Nitrospirota</taxon>
        <taxon>Nitrospiria</taxon>
        <taxon>Nitrospirales</taxon>
        <taxon>Nitrospiraceae</taxon>
        <taxon>Nitrospira</taxon>
    </lineage>
</organism>
<feature type="compositionally biased region" description="Polar residues" evidence="1">
    <location>
        <begin position="303"/>
        <end position="312"/>
    </location>
</feature>
<accession>A0AA96JXL6</accession>
<dbReference type="InterPro" id="IPR054333">
    <property type="entry name" value="REase-ARP-assoc"/>
</dbReference>
<dbReference type="Proteomes" id="UP001302494">
    <property type="component" value="Chromosome"/>
</dbReference>
<feature type="compositionally biased region" description="Basic residues" evidence="1">
    <location>
        <begin position="290"/>
        <end position="302"/>
    </location>
</feature>
<dbReference type="EMBL" id="CP116968">
    <property type="protein sequence ID" value="WNM63375.1"/>
    <property type="molecule type" value="Genomic_DNA"/>
</dbReference>
<reference evidence="2 3" key="1">
    <citation type="submission" date="2023-01" db="EMBL/GenBank/DDBJ databases">
        <title>Cultivation and genomic characterization of new, ubiquitous marine nitrite-oxidizing bacteria from the Nitrospirales.</title>
        <authorList>
            <person name="Mueller A.J."/>
            <person name="Daebeler A."/>
            <person name="Herbold C.W."/>
            <person name="Kirkegaard R.H."/>
            <person name="Daims H."/>
        </authorList>
    </citation>
    <scope>NUCLEOTIDE SEQUENCE [LARGE SCALE GENOMIC DNA]</scope>
    <source>
        <strain evidence="2 3">DK</strain>
    </source>
</reference>
<gene>
    <name evidence="2" type="ORF">PQG83_06370</name>
</gene>
<proteinExistence type="predicted"/>
<evidence type="ECO:0000313" key="3">
    <source>
        <dbReference type="Proteomes" id="UP001302494"/>
    </source>
</evidence>
<sequence length="312" mass="35495">MDHATRTRLERNIFPHAHQACVPWDTFPWHTGRGGAIDTHFTHSSQALAIDVFGTIKTSSECEAILDALATNLGVPPGGPWEIILEWRARASLLNEPCPTQVDVYAENPHSVIMFECKFTEQDGGACSQTVRRNGSVPCNGNYAQQAKRVIDMTSRCALSEKDIQYWDIIPKVFHLDAQTDYHPCPFAGPAYQWMRNLVVAYKLARQKNKQPAVVIVYADSPDLPMAQKVKAPEWSEFTRTIRQDQVQFHVRSYQEILICAQEASRDGSEPDTVWIALQEWVNNKILRGNKHRRKPQGRSRTTRQTVSQNKR</sequence>
<protein>
    <submittedName>
        <fullName evidence="2">Uncharacterized protein</fullName>
    </submittedName>
</protein>
<dbReference type="Pfam" id="PF22558">
    <property type="entry name" value="REase-ARP"/>
    <property type="match status" value="1"/>
</dbReference>
<dbReference type="AlphaFoldDB" id="A0AA96JXL6"/>
<feature type="region of interest" description="Disordered" evidence="1">
    <location>
        <begin position="290"/>
        <end position="312"/>
    </location>
</feature>
<evidence type="ECO:0000256" key="1">
    <source>
        <dbReference type="SAM" id="MobiDB-lite"/>
    </source>
</evidence>